<reference evidence="4 5" key="1">
    <citation type="submission" date="2021-03" db="EMBL/GenBank/DDBJ databases">
        <authorList>
            <person name="Peeters C."/>
        </authorList>
    </citation>
    <scope>NUCLEOTIDE SEQUENCE [LARGE SCALE GENOMIC DNA]</scope>
    <source>
        <strain evidence="4 5">LMG 26411</strain>
    </source>
</reference>
<keyword evidence="5" id="KW-1185">Reference proteome</keyword>
<evidence type="ECO:0000256" key="2">
    <source>
        <dbReference type="SAM" id="MobiDB-lite"/>
    </source>
</evidence>
<proteinExistence type="predicted"/>
<dbReference type="Pfam" id="PF00498">
    <property type="entry name" value="FHA"/>
    <property type="match status" value="2"/>
</dbReference>
<dbReference type="SMART" id="SM00240">
    <property type="entry name" value="FHA"/>
    <property type="match status" value="2"/>
</dbReference>
<keyword evidence="1" id="KW-0175">Coiled coil</keyword>
<comment type="caution">
    <text evidence="4">The sequence shown here is derived from an EMBL/GenBank/DDBJ whole genome shotgun (WGS) entry which is preliminary data.</text>
</comment>
<dbReference type="SUPFAM" id="SSF49879">
    <property type="entry name" value="SMAD/FHA domain"/>
    <property type="match status" value="2"/>
</dbReference>
<sequence length="871" mass="94318">MAPDDALIMEMPVRMGQEFDILLTPVSRPELGEIRIGEDLFAVGRSEAPFVSYPEELTAALSRRHARIFAEHGAVYVADLGSKNGTRINGADVAGHPLRLSDGDELSFGSALSFHVRLSPRVAAPEAPRVMVTLQPERSDLGLQPIELSGFPYLISKADDTFARYRDSHPQQVNYLSRRHAHIYLKCGVPFLEDLGSTNGTFVNGHRLADHGVPLNDGDLIAFGGSHFVYKIAVQREGDADATATRTVFAAPDAVADVEPVAEHTAAPAHALDDDADKTTFVGAADSFLDIFCVDYAARQEDEVNADAEAQAAAATDASARKGNASRSRTALLAGEVAGRFGLNDPVRVRRAARWGLVVLALIAVGLGALYLRGMPERDVKSLLADGQYAGAAKAADAYLARHPDDAAFQAMGTEALLRAYVPQWAAKLKAKDFSGAATLLAEMASGSQHNADAHPLVRELEWIGDLERYFAQRGGAEAPIRLYTDESVIRGLLTHWNQDTGAHQRALGRIAGYEPAFRDVYASALSDVRKLQTDESVYLAAIDRLNATIATELARDKPEALQPVLDDYKEKYPRLSGLDKLQDDLRRYTALMQPLRARNPGPLVARMADAKFATPPFQAQYARLAQRLPTTDVARQYAVAAQAWQRGDSATAIAGLRRISAGPWADDVAKDAAHKQQVATQYAALQGSRGAGGYEDKLLGFYAMLDPDEDKYYAKAVEPDVTAIRDSALRRARELVSRAIAGWKQYRANGQIGADQRLEPGISPKFRDQAKRLAQAQEDARQGIRIVSQLKAGESADLAQWNKAEEEIRAEVDQQRRALQELRMVLDPAVLKAKLDLLGGEAQGTEAPAGASAAAAATAAASDKPKEARP</sequence>
<dbReference type="InterPro" id="IPR000253">
    <property type="entry name" value="FHA_dom"/>
</dbReference>
<feature type="region of interest" description="Disordered" evidence="2">
    <location>
        <begin position="844"/>
        <end position="871"/>
    </location>
</feature>
<evidence type="ECO:0000313" key="5">
    <source>
        <dbReference type="Proteomes" id="UP000672657"/>
    </source>
</evidence>
<dbReference type="CDD" id="cd00060">
    <property type="entry name" value="FHA"/>
    <property type="match status" value="2"/>
</dbReference>
<dbReference type="PROSITE" id="PS50006">
    <property type="entry name" value="FHA_DOMAIN"/>
    <property type="match status" value="2"/>
</dbReference>
<feature type="domain" description="FHA" evidence="3">
    <location>
        <begin position="41"/>
        <end position="93"/>
    </location>
</feature>
<dbReference type="Gene3D" id="2.60.200.20">
    <property type="match status" value="2"/>
</dbReference>
<dbReference type="RefSeq" id="WP_211951573.1">
    <property type="nucleotide sequence ID" value="NZ_CAJPVI010000001.1"/>
</dbReference>
<gene>
    <name evidence="4" type="ORF">LMG26411_00353</name>
</gene>
<protein>
    <recommendedName>
        <fullName evidence="3">FHA domain-containing protein</fullName>
    </recommendedName>
</protein>
<feature type="compositionally biased region" description="Low complexity" evidence="2">
    <location>
        <begin position="844"/>
        <end position="863"/>
    </location>
</feature>
<evidence type="ECO:0000259" key="3">
    <source>
        <dbReference type="PROSITE" id="PS50006"/>
    </source>
</evidence>
<organism evidence="4 5">
    <name type="scientific">Cupriavidus numazuensis</name>
    <dbReference type="NCBI Taxonomy" id="221992"/>
    <lineage>
        <taxon>Bacteria</taxon>
        <taxon>Pseudomonadati</taxon>
        <taxon>Pseudomonadota</taxon>
        <taxon>Betaproteobacteria</taxon>
        <taxon>Burkholderiales</taxon>
        <taxon>Burkholderiaceae</taxon>
        <taxon>Cupriavidus</taxon>
    </lineage>
</organism>
<name>A0ABM8TAI9_9BURK</name>
<dbReference type="InterPro" id="IPR008984">
    <property type="entry name" value="SMAD_FHA_dom_sf"/>
</dbReference>
<accession>A0ABM8TAI9</accession>
<feature type="coiled-coil region" evidence="1">
    <location>
        <begin position="799"/>
        <end position="826"/>
    </location>
</feature>
<evidence type="ECO:0000313" key="4">
    <source>
        <dbReference type="EMBL" id="CAG2130484.1"/>
    </source>
</evidence>
<dbReference type="InterPro" id="IPR050923">
    <property type="entry name" value="Cell_Proc_Reg/RNA_Proc"/>
</dbReference>
<evidence type="ECO:0000256" key="1">
    <source>
        <dbReference type="SAM" id="Coils"/>
    </source>
</evidence>
<dbReference type="PANTHER" id="PTHR23308">
    <property type="entry name" value="NUCLEAR INHIBITOR OF PROTEIN PHOSPHATASE-1"/>
    <property type="match status" value="1"/>
</dbReference>
<dbReference type="Proteomes" id="UP000672657">
    <property type="component" value="Unassembled WGS sequence"/>
</dbReference>
<feature type="domain" description="FHA" evidence="3">
    <location>
        <begin position="153"/>
        <end position="208"/>
    </location>
</feature>
<dbReference type="EMBL" id="CAJPVI010000001">
    <property type="protein sequence ID" value="CAG2130484.1"/>
    <property type="molecule type" value="Genomic_DNA"/>
</dbReference>